<comment type="caution">
    <text evidence="3">The sequence shown here is derived from an EMBL/GenBank/DDBJ whole genome shotgun (WGS) entry which is preliminary data.</text>
</comment>
<name>A0A2N3RQF4_9XANT</name>
<evidence type="ECO:0000256" key="2">
    <source>
        <dbReference type="SAM" id="SignalP"/>
    </source>
</evidence>
<evidence type="ECO:0000256" key="1">
    <source>
        <dbReference type="SAM" id="MobiDB-lite"/>
    </source>
</evidence>
<dbReference type="OrthoDB" id="7193459at2"/>
<dbReference type="Proteomes" id="UP000233748">
    <property type="component" value="Unassembled WGS sequence"/>
</dbReference>
<dbReference type="AlphaFoldDB" id="A0A2N3RQF4"/>
<keyword evidence="2" id="KW-0732">Signal</keyword>
<feature type="compositionally biased region" description="Basic and acidic residues" evidence="1">
    <location>
        <begin position="45"/>
        <end position="64"/>
    </location>
</feature>
<evidence type="ECO:0000313" key="4">
    <source>
        <dbReference type="EMBL" id="PKV19002.1"/>
    </source>
</evidence>
<keyword evidence="6" id="KW-1185">Reference proteome</keyword>
<evidence type="ECO:0000313" key="6">
    <source>
        <dbReference type="Proteomes" id="UP000233748"/>
    </source>
</evidence>
<proteinExistence type="predicted"/>
<dbReference type="RefSeq" id="WP_101361878.1">
    <property type="nucleotide sequence ID" value="NZ_CP096138.1"/>
</dbReference>
<organism evidence="3 5">
    <name type="scientific">Xanthomonas prunicola</name>
    <dbReference type="NCBI Taxonomy" id="2053930"/>
    <lineage>
        <taxon>Bacteria</taxon>
        <taxon>Pseudomonadati</taxon>
        <taxon>Pseudomonadota</taxon>
        <taxon>Gammaproteobacteria</taxon>
        <taxon>Lysobacterales</taxon>
        <taxon>Lysobacteraceae</taxon>
        <taxon>Xanthomonas</taxon>
    </lineage>
</organism>
<dbReference type="EMBL" id="PHKV01000001">
    <property type="protein sequence ID" value="PKV14723.1"/>
    <property type="molecule type" value="Genomic_DNA"/>
</dbReference>
<evidence type="ECO:0000313" key="5">
    <source>
        <dbReference type="Proteomes" id="UP000233720"/>
    </source>
</evidence>
<feature type="chain" id="PRO_5014807460" description="Secreted protein" evidence="2">
    <location>
        <begin position="24"/>
        <end position="129"/>
    </location>
</feature>
<dbReference type="EMBL" id="PHKW01000001">
    <property type="protein sequence ID" value="PKV19002.1"/>
    <property type="molecule type" value="Genomic_DNA"/>
</dbReference>
<dbReference type="Proteomes" id="UP000233720">
    <property type="component" value="Unassembled WGS sequence"/>
</dbReference>
<protein>
    <recommendedName>
        <fullName evidence="7">Secreted protein</fullName>
    </recommendedName>
</protein>
<accession>A0A2N3RQF4</accession>
<reference evidence="5 6" key="1">
    <citation type="submission" date="2017-11" db="EMBL/GenBank/DDBJ databases">
        <title>Xanthomonas prunicola sp. nov., a novel pathogen that affects nectarine (Prunus persica var. nectarine) trees.</title>
        <authorList>
            <person name="Lopez M."/>
            <person name="Lopez-Soriano P."/>
            <person name="Garita-Cambronero J."/>
            <person name="Beltran C."/>
            <person name="Taghouti G."/>
            <person name="Portier P."/>
            <person name="Cubero J."/>
            <person name="Fischer-Le Saux M."/>
            <person name="Marco-Noales E."/>
        </authorList>
    </citation>
    <scope>NUCLEOTIDE SEQUENCE [LARGE SCALE GENOMIC DNA]</scope>
    <source>
        <strain evidence="3 5">CFBP8353</strain>
        <strain evidence="4 6">CFBP8354</strain>
    </source>
</reference>
<sequence>MARRWSVAGLLLATGLASGHAMADVLEMDKPFKPQATQVRTDLAQGEKDSEISQDERVKLSVARDRSEAACQTRSDIHALPPEQLAAVRNDQELVTRILTKAREDRRRMCWCKRALGLQMTTKQDMTAA</sequence>
<evidence type="ECO:0000313" key="3">
    <source>
        <dbReference type="EMBL" id="PKV14723.1"/>
    </source>
</evidence>
<gene>
    <name evidence="3" type="ORF">XpruCFBP8353_03190</name>
    <name evidence="4" type="ORF">XpruCFBP8354_03190</name>
</gene>
<feature type="signal peptide" evidence="2">
    <location>
        <begin position="1"/>
        <end position="23"/>
    </location>
</feature>
<evidence type="ECO:0008006" key="7">
    <source>
        <dbReference type="Google" id="ProtNLM"/>
    </source>
</evidence>
<feature type="region of interest" description="Disordered" evidence="1">
    <location>
        <begin position="38"/>
        <end position="64"/>
    </location>
</feature>